<dbReference type="RefSeq" id="WP_067888388.1">
    <property type="nucleotide sequence ID" value="NZ_VSFG01000008.1"/>
</dbReference>
<evidence type="ECO:0000313" key="2">
    <source>
        <dbReference type="EMBL" id="TYB42194.1"/>
    </source>
</evidence>
<dbReference type="InterPro" id="IPR011059">
    <property type="entry name" value="Metal-dep_hydrolase_composite"/>
</dbReference>
<feature type="domain" description="Amidohydrolase 3" evidence="1">
    <location>
        <begin position="53"/>
        <end position="548"/>
    </location>
</feature>
<dbReference type="InterPro" id="IPR013108">
    <property type="entry name" value="Amidohydro_3"/>
</dbReference>
<dbReference type="Gene3D" id="2.30.40.10">
    <property type="entry name" value="Urease, subunit C, domain 1"/>
    <property type="match status" value="1"/>
</dbReference>
<dbReference type="CDD" id="cd01300">
    <property type="entry name" value="YtcJ_like"/>
    <property type="match status" value="1"/>
</dbReference>
<dbReference type="Proteomes" id="UP000323380">
    <property type="component" value="Unassembled WGS sequence"/>
</dbReference>
<organism evidence="2 3">
    <name type="scientific">Actinomadura chibensis</name>
    <dbReference type="NCBI Taxonomy" id="392828"/>
    <lineage>
        <taxon>Bacteria</taxon>
        <taxon>Bacillati</taxon>
        <taxon>Actinomycetota</taxon>
        <taxon>Actinomycetes</taxon>
        <taxon>Streptosporangiales</taxon>
        <taxon>Thermomonosporaceae</taxon>
        <taxon>Actinomadura</taxon>
    </lineage>
</organism>
<dbReference type="PANTHER" id="PTHR22642:SF2">
    <property type="entry name" value="PROTEIN LONG AFTER FAR-RED 3"/>
    <property type="match status" value="1"/>
</dbReference>
<gene>
    <name evidence="2" type="ORF">FXF69_30680</name>
</gene>
<reference evidence="2 3" key="1">
    <citation type="submission" date="2019-08" db="EMBL/GenBank/DDBJ databases">
        <title>Actinomadura sp. nov. CYP1-5 isolated from mountain soil.</title>
        <authorList>
            <person name="Songsumanus A."/>
            <person name="Kuncharoen N."/>
            <person name="Kudo T."/>
            <person name="Yuki M."/>
            <person name="Igarashi Y."/>
            <person name="Tanasupawat S."/>
        </authorList>
    </citation>
    <scope>NUCLEOTIDE SEQUENCE [LARGE SCALE GENOMIC DNA]</scope>
    <source>
        <strain evidence="2 3">JCM 14158</strain>
    </source>
</reference>
<dbReference type="InterPro" id="IPR033932">
    <property type="entry name" value="YtcJ-like"/>
</dbReference>
<dbReference type="EMBL" id="VSFG01000008">
    <property type="protein sequence ID" value="TYB42194.1"/>
    <property type="molecule type" value="Genomic_DNA"/>
</dbReference>
<name>A0A5D0NCH1_9ACTN</name>
<dbReference type="Gene3D" id="3.20.20.140">
    <property type="entry name" value="Metal-dependent hydrolases"/>
    <property type="match status" value="1"/>
</dbReference>
<keyword evidence="2" id="KW-0378">Hydrolase</keyword>
<dbReference type="InterPro" id="IPR032466">
    <property type="entry name" value="Metal_Hydrolase"/>
</dbReference>
<dbReference type="STRING" id="1220554.GCA_001552135_02056"/>
<dbReference type="AlphaFoldDB" id="A0A5D0NCH1"/>
<keyword evidence="3" id="KW-1185">Reference proteome</keyword>
<dbReference type="PANTHER" id="PTHR22642">
    <property type="entry name" value="IMIDAZOLONEPROPIONASE"/>
    <property type="match status" value="1"/>
</dbReference>
<protein>
    <submittedName>
        <fullName evidence="2">Amidohydrolase</fullName>
    </submittedName>
</protein>
<evidence type="ECO:0000313" key="3">
    <source>
        <dbReference type="Proteomes" id="UP000323380"/>
    </source>
</evidence>
<dbReference type="Gene3D" id="3.10.310.70">
    <property type="match status" value="1"/>
</dbReference>
<dbReference type="SUPFAM" id="SSF51556">
    <property type="entry name" value="Metallo-dependent hydrolases"/>
    <property type="match status" value="1"/>
</dbReference>
<sequence>MTGHADMVLLNGRVLTVDDAFTVASALAVTGDRITAVGADDEVRALAGPSTTVVDLDGRTVLPGLNDAHLHLAMFGLAGPPFSADLNGVASLADLRAALADGPPGPGGSRWLIGEGWREANIPEFDAADPGPHRSLIDEVTGDRPTVLHHASRHSVLVNTAALRIAGITRDTPDPAGGHIVRDRAGEPSGLLLEGAKGLVTPYVPAHSETERLDAIESAMRTLNALGITSVTDPIVWPELLRDYTTLRRQGRMTVRVNALLHWDWPSPASSSERLETALGYAGLSTGLGDDWLRVGGLKLFADGVPTQCTAWLHEPYPAGGHGSLITSGDDDDARYEELLRSIELGHRNRLQVQVHVTGDRAADAAADGLIRALKEDPWPDARHALIHGTLLNEDGFARLAEHDISVITSSLMKSHSGASMTRAIGADRWSRAFPAGALLAAGVHVADSSDAPVTFPDWRRGIATFTGSAPGPFAEVPPDLRLTREQAVRLWTTAGAYLEHAEDRKGTLTPGSLADLVVLDGDPVTADADALRRITPVLTVVGGRVVHTGGTSG</sequence>
<accession>A0A5D0NCH1</accession>
<dbReference type="GO" id="GO:0016810">
    <property type="term" value="F:hydrolase activity, acting on carbon-nitrogen (but not peptide) bonds"/>
    <property type="evidence" value="ECO:0007669"/>
    <property type="project" value="InterPro"/>
</dbReference>
<comment type="caution">
    <text evidence="2">The sequence shown here is derived from an EMBL/GenBank/DDBJ whole genome shotgun (WGS) entry which is preliminary data.</text>
</comment>
<dbReference type="Pfam" id="PF07969">
    <property type="entry name" value="Amidohydro_3"/>
    <property type="match status" value="1"/>
</dbReference>
<dbReference type="SUPFAM" id="SSF51338">
    <property type="entry name" value="Composite domain of metallo-dependent hydrolases"/>
    <property type="match status" value="1"/>
</dbReference>
<evidence type="ECO:0000259" key="1">
    <source>
        <dbReference type="Pfam" id="PF07969"/>
    </source>
</evidence>
<proteinExistence type="predicted"/>